<evidence type="ECO:0000313" key="1">
    <source>
        <dbReference type="EMBL" id="RNA15913.1"/>
    </source>
</evidence>
<dbReference type="Proteomes" id="UP000276133">
    <property type="component" value="Unassembled WGS sequence"/>
</dbReference>
<organism evidence="1 2">
    <name type="scientific">Brachionus plicatilis</name>
    <name type="common">Marine rotifer</name>
    <name type="synonym">Brachionus muelleri</name>
    <dbReference type="NCBI Taxonomy" id="10195"/>
    <lineage>
        <taxon>Eukaryota</taxon>
        <taxon>Metazoa</taxon>
        <taxon>Spiralia</taxon>
        <taxon>Gnathifera</taxon>
        <taxon>Rotifera</taxon>
        <taxon>Eurotatoria</taxon>
        <taxon>Monogononta</taxon>
        <taxon>Pseudotrocha</taxon>
        <taxon>Ploima</taxon>
        <taxon>Brachionidae</taxon>
        <taxon>Brachionus</taxon>
    </lineage>
</organism>
<keyword evidence="2" id="KW-1185">Reference proteome</keyword>
<reference evidence="1 2" key="1">
    <citation type="journal article" date="2018" name="Sci. Rep.">
        <title>Genomic signatures of local adaptation to the degree of environmental predictability in rotifers.</title>
        <authorList>
            <person name="Franch-Gras L."/>
            <person name="Hahn C."/>
            <person name="Garcia-Roger E.M."/>
            <person name="Carmona M.J."/>
            <person name="Serra M."/>
            <person name="Gomez A."/>
        </authorList>
    </citation>
    <scope>NUCLEOTIDE SEQUENCE [LARGE SCALE GENOMIC DNA]</scope>
    <source>
        <strain evidence="1">HYR1</strain>
    </source>
</reference>
<dbReference type="EMBL" id="REGN01004847">
    <property type="protein sequence ID" value="RNA15913.1"/>
    <property type="molecule type" value="Genomic_DNA"/>
</dbReference>
<evidence type="ECO:0000313" key="2">
    <source>
        <dbReference type="Proteomes" id="UP000276133"/>
    </source>
</evidence>
<gene>
    <name evidence="1" type="ORF">BpHYR1_019190</name>
</gene>
<protein>
    <submittedName>
        <fullName evidence="1">Uncharacterized protein</fullName>
    </submittedName>
</protein>
<accession>A0A3M7QX82</accession>
<proteinExistence type="predicted"/>
<dbReference type="AlphaFoldDB" id="A0A3M7QX82"/>
<sequence>MDVKFSLLFGIRYRNRCLKIFKRKKENLFIILKLFNLKRDNSVSVFQMVPPIFEYWIGIQMRLINKYKIIYLLRKNNKSQSVLHCLFFGKK</sequence>
<name>A0A3M7QX82_BRAPC</name>
<comment type="caution">
    <text evidence="1">The sequence shown here is derived from an EMBL/GenBank/DDBJ whole genome shotgun (WGS) entry which is preliminary data.</text>
</comment>